<evidence type="ECO:0000313" key="3">
    <source>
        <dbReference type="EMBL" id="MCM0618831.1"/>
    </source>
</evidence>
<reference evidence="3" key="1">
    <citation type="submission" date="2022-05" db="EMBL/GenBank/DDBJ databases">
        <authorList>
            <person name="Tuo L."/>
        </authorList>
    </citation>
    <scope>NUCLEOTIDE SEQUENCE</scope>
    <source>
        <strain evidence="3">BSK12Z-4</strain>
    </source>
</reference>
<dbReference type="Proteomes" id="UP001139485">
    <property type="component" value="Unassembled WGS sequence"/>
</dbReference>
<feature type="region of interest" description="Disordered" evidence="1">
    <location>
        <begin position="187"/>
        <end position="213"/>
    </location>
</feature>
<evidence type="ECO:0000256" key="1">
    <source>
        <dbReference type="SAM" id="MobiDB-lite"/>
    </source>
</evidence>
<keyword evidence="2" id="KW-0812">Transmembrane</keyword>
<sequence length="213" mass="22244">MSQTVETAEPGAEEQPEPVRRGSARRRVAVLAGVVVAGAAVVAAAAVPGSDAGIEATGLSAVRVYENLDRTHIQGDVTYPHSPPVGGLHDPKWLECGVYSAQVREENVVHDLEHGTVLITYEPGLDDEGIATLAALLPDNGILSPWPEQGAPVKVTVWGRQLDLTGPEDPRLPLFIEAFGHGETAPEPFASCAGGLDDPDGTGDRYGDGSVQA</sequence>
<keyword evidence="2" id="KW-1133">Transmembrane helix</keyword>
<organism evidence="3 4">
    <name type="scientific">Nocardioides bruguierae</name>
    <dbReference type="NCBI Taxonomy" id="2945102"/>
    <lineage>
        <taxon>Bacteria</taxon>
        <taxon>Bacillati</taxon>
        <taxon>Actinomycetota</taxon>
        <taxon>Actinomycetes</taxon>
        <taxon>Propionibacteriales</taxon>
        <taxon>Nocardioidaceae</taxon>
        <taxon>Nocardioides</taxon>
    </lineage>
</organism>
<keyword evidence="4" id="KW-1185">Reference proteome</keyword>
<evidence type="ECO:0000256" key="2">
    <source>
        <dbReference type="SAM" id="Phobius"/>
    </source>
</evidence>
<feature type="region of interest" description="Disordered" evidence="1">
    <location>
        <begin position="1"/>
        <end position="23"/>
    </location>
</feature>
<dbReference type="Pfam" id="PF11303">
    <property type="entry name" value="DUF3105"/>
    <property type="match status" value="1"/>
</dbReference>
<gene>
    <name evidence="3" type="ORF">M8330_00815</name>
</gene>
<dbReference type="AlphaFoldDB" id="A0A9X2ICL1"/>
<keyword evidence="2" id="KW-0472">Membrane</keyword>
<proteinExistence type="predicted"/>
<protein>
    <submittedName>
        <fullName evidence="3">DUF3105 domain-containing protein</fullName>
    </submittedName>
</protein>
<feature type="transmembrane region" description="Helical" evidence="2">
    <location>
        <begin position="28"/>
        <end position="47"/>
    </location>
</feature>
<evidence type="ECO:0000313" key="4">
    <source>
        <dbReference type="Proteomes" id="UP001139485"/>
    </source>
</evidence>
<dbReference type="EMBL" id="JAMOIL010000001">
    <property type="protein sequence ID" value="MCM0618831.1"/>
    <property type="molecule type" value="Genomic_DNA"/>
</dbReference>
<dbReference type="RefSeq" id="WP_250825789.1">
    <property type="nucleotide sequence ID" value="NZ_JAMOIL010000001.1"/>
</dbReference>
<accession>A0A9X2ICL1</accession>
<dbReference type="InterPro" id="IPR021454">
    <property type="entry name" value="DUF3105"/>
</dbReference>
<name>A0A9X2ICL1_9ACTN</name>
<comment type="caution">
    <text evidence="3">The sequence shown here is derived from an EMBL/GenBank/DDBJ whole genome shotgun (WGS) entry which is preliminary data.</text>
</comment>